<name>G7J961_MEDTR</name>
<protein>
    <submittedName>
        <fullName evidence="3">Putative pectinesterase inhibitor domain-containing protein</fullName>
    </submittedName>
</protein>
<accession>G7J961</accession>
<sequence length="172" mass="19215">MAFQNPIVTFILLTSILCVISTRQANEPAPKSSKTEDNIGELEQQAQDAIITTVAELKYAKEFMEFIPKLKTLANLNDEQGTQVDQCVGGLTTAMNNVLMEVEKMENSWPSMSWGTETLQNVMDVVLTYNVICDHALEGVDGTIKLMVQRKIEDVSLLTNDVILRVAKIVWH</sequence>
<dbReference type="OMA" id="RQANEPA"/>
<dbReference type="EMBL" id="PSQE01000003">
    <property type="protein sequence ID" value="RHN70536.1"/>
    <property type="molecule type" value="Genomic_DNA"/>
</dbReference>
<reference evidence="6" key="4">
    <citation type="journal article" date="2018" name="Nat. Plants">
        <title>Whole-genome landscape of Medicago truncatula symbiotic genes.</title>
        <authorList>
            <person name="Pecrix Y."/>
            <person name="Staton S.E."/>
            <person name="Sallet E."/>
            <person name="Lelandais-Briere C."/>
            <person name="Moreau S."/>
            <person name="Carrere S."/>
            <person name="Blein T."/>
            <person name="Jardinaud M.F."/>
            <person name="Latrasse D."/>
            <person name="Zouine M."/>
            <person name="Zahm M."/>
            <person name="Kreplak J."/>
            <person name="Mayjonade B."/>
            <person name="Satge C."/>
            <person name="Perez M."/>
            <person name="Cauet S."/>
            <person name="Marande W."/>
            <person name="Chantry-Darmon C."/>
            <person name="Lopez-Roques C."/>
            <person name="Bouchez O."/>
            <person name="Berard A."/>
            <person name="Debelle F."/>
            <person name="Munos S."/>
            <person name="Bendahmane A."/>
            <person name="Berges H."/>
            <person name="Niebel A."/>
            <person name="Buitink J."/>
            <person name="Frugier F."/>
            <person name="Benhamed M."/>
            <person name="Crespi M."/>
            <person name="Gouzy J."/>
            <person name="Gamas P."/>
        </authorList>
    </citation>
    <scope>NUCLEOTIDE SEQUENCE [LARGE SCALE GENOMIC DNA]</scope>
    <source>
        <strain evidence="6">cv. Jemalong A17</strain>
    </source>
</reference>
<reference evidence="3" key="5">
    <citation type="journal article" date="2018" name="Nat. Plants">
        <title>Whole-genome landscape of Medicago truncatula symbiotic genes.</title>
        <authorList>
            <person name="Pecrix Y."/>
            <person name="Gamas P."/>
            <person name="Carrere S."/>
        </authorList>
    </citation>
    <scope>NUCLEOTIDE SEQUENCE</scope>
    <source>
        <tissue evidence="3">Leaves</tissue>
    </source>
</reference>
<dbReference type="AlphaFoldDB" id="G7J961"/>
<dbReference type="EMBL" id="CM001219">
    <property type="protein sequence ID" value="AES73502.1"/>
    <property type="molecule type" value="Genomic_DNA"/>
</dbReference>
<reference evidence="2 5" key="1">
    <citation type="journal article" date="2011" name="Nature">
        <title>The Medicago genome provides insight into the evolution of rhizobial symbioses.</title>
        <authorList>
            <person name="Young N.D."/>
            <person name="Debelle F."/>
            <person name="Oldroyd G.E."/>
            <person name="Geurts R."/>
            <person name="Cannon S.B."/>
            <person name="Udvardi M.K."/>
            <person name="Benedito V.A."/>
            <person name="Mayer K.F."/>
            <person name="Gouzy J."/>
            <person name="Schoof H."/>
            <person name="Van de Peer Y."/>
            <person name="Proost S."/>
            <person name="Cook D.R."/>
            <person name="Meyers B.C."/>
            <person name="Spannagl M."/>
            <person name="Cheung F."/>
            <person name="De Mita S."/>
            <person name="Krishnakumar V."/>
            <person name="Gundlach H."/>
            <person name="Zhou S."/>
            <person name="Mudge J."/>
            <person name="Bharti A.K."/>
            <person name="Murray J.D."/>
            <person name="Naoumkina M.A."/>
            <person name="Rosen B."/>
            <person name="Silverstein K.A."/>
            <person name="Tang H."/>
            <person name="Rombauts S."/>
            <person name="Zhao P.X."/>
            <person name="Zhou P."/>
            <person name="Barbe V."/>
            <person name="Bardou P."/>
            <person name="Bechner M."/>
            <person name="Bellec A."/>
            <person name="Berger A."/>
            <person name="Berges H."/>
            <person name="Bidwell S."/>
            <person name="Bisseling T."/>
            <person name="Choisne N."/>
            <person name="Couloux A."/>
            <person name="Denny R."/>
            <person name="Deshpande S."/>
            <person name="Dai X."/>
            <person name="Doyle J.J."/>
            <person name="Dudez A.M."/>
            <person name="Farmer A.D."/>
            <person name="Fouteau S."/>
            <person name="Franken C."/>
            <person name="Gibelin C."/>
            <person name="Gish J."/>
            <person name="Goldstein S."/>
            <person name="Gonzalez A.J."/>
            <person name="Green P.J."/>
            <person name="Hallab A."/>
            <person name="Hartog M."/>
            <person name="Hua A."/>
            <person name="Humphray S.J."/>
            <person name="Jeong D.H."/>
            <person name="Jing Y."/>
            <person name="Jocker A."/>
            <person name="Kenton S.M."/>
            <person name="Kim D.J."/>
            <person name="Klee K."/>
            <person name="Lai H."/>
            <person name="Lang C."/>
            <person name="Lin S."/>
            <person name="Macmil S.L."/>
            <person name="Magdelenat G."/>
            <person name="Matthews L."/>
            <person name="McCorrison J."/>
            <person name="Monaghan E.L."/>
            <person name="Mun J.H."/>
            <person name="Najar F.Z."/>
            <person name="Nicholson C."/>
            <person name="Noirot C."/>
            <person name="O'Bleness M."/>
            <person name="Paule C.R."/>
            <person name="Poulain J."/>
            <person name="Prion F."/>
            <person name="Qin B."/>
            <person name="Qu C."/>
            <person name="Retzel E.F."/>
            <person name="Riddle C."/>
            <person name="Sallet E."/>
            <person name="Samain S."/>
            <person name="Samson N."/>
            <person name="Sanders I."/>
            <person name="Saurat O."/>
            <person name="Scarpelli C."/>
            <person name="Schiex T."/>
            <person name="Segurens B."/>
            <person name="Severin A.J."/>
            <person name="Sherrier D.J."/>
            <person name="Shi R."/>
            <person name="Sims S."/>
            <person name="Singer S.R."/>
            <person name="Sinharoy S."/>
            <person name="Sterck L."/>
            <person name="Viollet A."/>
            <person name="Wang B.B."/>
            <person name="Wang K."/>
            <person name="Wang M."/>
            <person name="Wang X."/>
            <person name="Warfsmann J."/>
            <person name="Weissenbach J."/>
            <person name="White D.D."/>
            <person name="White J.D."/>
            <person name="Wiley G.B."/>
            <person name="Wincker P."/>
            <person name="Xing Y."/>
            <person name="Yang L."/>
            <person name="Yao Z."/>
            <person name="Ying F."/>
            <person name="Zhai J."/>
            <person name="Zhou L."/>
            <person name="Zuber A."/>
            <person name="Denarie J."/>
            <person name="Dixon R.A."/>
            <person name="May G.D."/>
            <person name="Schwartz D.C."/>
            <person name="Rogers J."/>
            <person name="Quetier F."/>
            <person name="Town C.D."/>
            <person name="Roe B.A."/>
        </authorList>
    </citation>
    <scope>NUCLEOTIDE SEQUENCE [LARGE SCALE GENOMIC DNA]</scope>
    <source>
        <strain evidence="2">A17</strain>
        <strain evidence="4 5">cv. Jemalong A17</strain>
    </source>
</reference>
<dbReference type="PaxDb" id="3880-AES73502"/>
<dbReference type="Gramene" id="rna19125">
    <property type="protein sequence ID" value="RHN70536.1"/>
    <property type="gene ID" value="gene19125"/>
</dbReference>
<evidence type="ECO:0000313" key="3">
    <source>
        <dbReference type="EMBL" id="RHN70536.1"/>
    </source>
</evidence>
<proteinExistence type="predicted"/>
<organism evidence="2 5">
    <name type="scientific">Medicago truncatula</name>
    <name type="common">Barrel medic</name>
    <name type="synonym">Medicago tribuloides</name>
    <dbReference type="NCBI Taxonomy" id="3880"/>
    <lineage>
        <taxon>Eukaryota</taxon>
        <taxon>Viridiplantae</taxon>
        <taxon>Streptophyta</taxon>
        <taxon>Embryophyta</taxon>
        <taxon>Tracheophyta</taxon>
        <taxon>Spermatophyta</taxon>
        <taxon>Magnoliopsida</taxon>
        <taxon>eudicotyledons</taxon>
        <taxon>Gunneridae</taxon>
        <taxon>Pentapetalae</taxon>
        <taxon>rosids</taxon>
        <taxon>fabids</taxon>
        <taxon>Fabales</taxon>
        <taxon>Fabaceae</taxon>
        <taxon>Papilionoideae</taxon>
        <taxon>50 kb inversion clade</taxon>
        <taxon>NPAAA clade</taxon>
        <taxon>Hologalegina</taxon>
        <taxon>IRL clade</taxon>
        <taxon>Trifolieae</taxon>
        <taxon>Medicago</taxon>
    </lineage>
</organism>
<gene>
    <name evidence="2" type="ordered locus">MTR_3g105560</name>
    <name evidence="3" type="ORF">MtrunA17_Chr3g0136581</name>
</gene>
<evidence type="ECO:0000256" key="1">
    <source>
        <dbReference type="SAM" id="SignalP"/>
    </source>
</evidence>
<feature type="chain" id="PRO_5014572765" evidence="1">
    <location>
        <begin position="26"/>
        <end position="172"/>
    </location>
</feature>
<evidence type="ECO:0000313" key="5">
    <source>
        <dbReference type="Proteomes" id="UP000002051"/>
    </source>
</evidence>
<reference evidence="2 5" key="2">
    <citation type="journal article" date="2014" name="BMC Genomics">
        <title>An improved genome release (version Mt4.0) for the model legume Medicago truncatula.</title>
        <authorList>
            <person name="Tang H."/>
            <person name="Krishnakumar V."/>
            <person name="Bidwell S."/>
            <person name="Rosen B."/>
            <person name="Chan A."/>
            <person name="Zhou S."/>
            <person name="Gentzbittel L."/>
            <person name="Childs K.L."/>
            <person name="Yandell M."/>
            <person name="Gundlach H."/>
            <person name="Mayer K.F."/>
            <person name="Schwartz D.C."/>
            <person name="Town C.D."/>
        </authorList>
    </citation>
    <scope>GENOME REANNOTATION</scope>
    <source>
        <strain evidence="4 5">cv. Jemalong A17</strain>
    </source>
</reference>
<evidence type="ECO:0000313" key="2">
    <source>
        <dbReference type="EMBL" id="AES73502.1"/>
    </source>
</evidence>
<feature type="signal peptide" evidence="1">
    <location>
        <begin position="1"/>
        <end position="25"/>
    </location>
</feature>
<evidence type="ECO:0000313" key="4">
    <source>
        <dbReference type="EnsemblPlants" id="AES73502"/>
    </source>
</evidence>
<keyword evidence="5" id="KW-1185">Reference proteome</keyword>
<evidence type="ECO:0000313" key="6">
    <source>
        <dbReference type="Proteomes" id="UP000265566"/>
    </source>
</evidence>
<dbReference type="Proteomes" id="UP000002051">
    <property type="component" value="Chromosome 3"/>
</dbReference>
<dbReference type="HOGENOM" id="CLU_1557580_0_0_1"/>
<keyword evidence="1" id="KW-0732">Signal</keyword>
<dbReference type="Proteomes" id="UP000265566">
    <property type="component" value="Chromosome 3"/>
</dbReference>
<reference evidence="4" key="3">
    <citation type="submission" date="2015-04" db="UniProtKB">
        <authorList>
            <consortium name="EnsemblPlants"/>
        </authorList>
    </citation>
    <scope>IDENTIFICATION</scope>
    <source>
        <strain evidence="4">cv. Jemalong A17</strain>
    </source>
</reference>
<dbReference type="EnsemblPlants" id="AES73502">
    <property type="protein sequence ID" value="AES73502"/>
    <property type="gene ID" value="MTR_3g105560"/>
</dbReference>